<sequence>MNHETTCCQASAPEASTVETTVATRDGSSNSYVTPVWHARRTDHGVELEVTLPGVTKEALELEVRGSHLVLEARRPGSANDGRLIHGQPAPDGYRLKLRLGESLDGSGLRATLEAGILRASVPLVEAAQPKKIEIL</sequence>
<evidence type="ECO:0000313" key="5">
    <source>
        <dbReference type="Proteomes" id="UP001374893"/>
    </source>
</evidence>
<dbReference type="InterPro" id="IPR008978">
    <property type="entry name" value="HSP20-like_chaperone"/>
</dbReference>
<reference evidence="4 5" key="1">
    <citation type="submission" date="2021-06" db="EMBL/GenBank/DDBJ databases">
        <title>Complete genome of Haloferula helveola possessing various polysaccharide degrading enzymes.</title>
        <authorList>
            <person name="Takami H."/>
            <person name="Huang C."/>
            <person name="Hamasaki K."/>
        </authorList>
    </citation>
    <scope>NUCLEOTIDE SEQUENCE [LARGE SCALE GENOMIC DNA]</scope>
    <source>
        <strain evidence="4 5">CN-1</strain>
    </source>
</reference>
<evidence type="ECO:0000256" key="2">
    <source>
        <dbReference type="RuleBase" id="RU003616"/>
    </source>
</evidence>
<proteinExistence type="inferred from homology"/>
<name>A0ABN6H9D6_9BACT</name>
<feature type="domain" description="SHSP" evidence="3">
    <location>
        <begin position="27"/>
        <end position="136"/>
    </location>
</feature>
<comment type="similarity">
    <text evidence="1 2">Belongs to the small heat shock protein (HSP20) family.</text>
</comment>
<dbReference type="Gene3D" id="2.60.40.790">
    <property type="match status" value="1"/>
</dbReference>
<protein>
    <recommendedName>
        <fullName evidence="3">SHSP domain-containing protein</fullName>
    </recommendedName>
</protein>
<organism evidence="4 5">
    <name type="scientific">Haloferula helveola</name>
    <dbReference type="NCBI Taxonomy" id="490095"/>
    <lineage>
        <taxon>Bacteria</taxon>
        <taxon>Pseudomonadati</taxon>
        <taxon>Verrucomicrobiota</taxon>
        <taxon>Verrucomicrobiia</taxon>
        <taxon>Verrucomicrobiales</taxon>
        <taxon>Verrucomicrobiaceae</taxon>
        <taxon>Haloferula</taxon>
    </lineage>
</organism>
<dbReference type="SUPFAM" id="SSF49764">
    <property type="entry name" value="HSP20-like chaperones"/>
    <property type="match status" value="1"/>
</dbReference>
<dbReference type="PROSITE" id="PS01031">
    <property type="entry name" value="SHSP"/>
    <property type="match status" value="1"/>
</dbReference>
<dbReference type="RefSeq" id="WP_338687278.1">
    <property type="nucleotide sequence ID" value="NZ_AP024702.1"/>
</dbReference>
<accession>A0ABN6H9D6</accession>
<evidence type="ECO:0000256" key="1">
    <source>
        <dbReference type="PROSITE-ProRule" id="PRU00285"/>
    </source>
</evidence>
<evidence type="ECO:0000313" key="4">
    <source>
        <dbReference type="EMBL" id="BCX50292.1"/>
    </source>
</evidence>
<dbReference type="Proteomes" id="UP001374893">
    <property type="component" value="Chromosome"/>
</dbReference>
<keyword evidence="5" id="KW-1185">Reference proteome</keyword>
<dbReference type="EMBL" id="AP024702">
    <property type="protein sequence ID" value="BCX50292.1"/>
    <property type="molecule type" value="Genomic_DNA"/>
</dbReference>
<dbReference type="InterPro" id="IPR002068">
    <property type="entry name" value="A-crystallin/Hsp20_dom"/>
</dbReference>
<evidence type="ECO:0000259" key="3">
    <source>
        <dbReference type="PROSITE" id="PS01031"/>
    </source>
</evidence>
<dbReference type="CDD" id="cd00298">
    <property type="entry name" value="ACD_sHsps_p23-like"/>
    <property type="match status" value="1"/>
</dbReference>
<gene>
    <name evidence="4" type="ORF">HAHE_42000</name>
</gene>
<dbReference type="Pfam" id="PF00011">
    <property type="entry name" value="HSP20"/>
    <property type="match status" value="1"/>
</dbReference>